<keyword evidence="1" id="KW-1133">Transmembrane helix</keyword>
<evidence type="ECO:0000256" key="1">
    <source>
        <dbReference type="SAM" id="Phobius"/>
    </source>
</evidence>
<evidence type="ECO:0000313" key="3">
    <source>
        <dbReference type="Proteomes" id="UP000197019"/>
    </source>
</evidence>
<dbReference type="AlphaFoldDB" id="A0A1Z4BV29"/>
<dbReference type="KEGG" id="mpsy:CEK71_03245"/>
<organism evidence="2 3">
    <name type="scientific">Methylovulum psychrotolerans</name>
    <dbReference type="NCBI Taxonomy" id="1704499"/>
    <lineage>
        <taxon>Bacteria</taxon>
        <taxon>Pseudomonadati</taxon>
        <taxon>Pseudomonadota</taxon>
        <taxon>Gammaproteobacteria</taxon>
        <taxon>Methylococcales</taxon>
        <taxon>Methylococcaceae</taxon>
        <taxon>Methylovulum</taxon>
    </lineage>
</organism>
<feature type="transmembrane region" description="Helical" evidence="1">
    <location>
        <begin position="85"/>
        <end position="106"/>
    </location>
</feature>
<gene>
    <name evidence="2" type="ORF">CEK71_03245</name>
</gene>
<sequence length="161" mass="18699">MNALFTIGQTMNSLDYRKIFRGLATIGILIIFLLPHLVFELVTEAGHVVLELIVELGHIVFEWVEISLDTVIELLFETELHDTQIIVFYIIMAVVCFALYRLALLIPRWLRWLYNKLVAYYLGQKNRFSLYWQSLSLLNKIKMAAIGIGVSVGYLYVFFSF</sequence>
<keyword evidence="1" id="KW-0812">Transmembrane</keyword>
<dbReference type="EMBL" id="CP022129">
    <property type="protein sequence ID" value="ASF45156.1"/>
    <property type="molecule type" value="Genomic_DNA"/>
</dbReference>
<evidence type="ECO:0000313" key="2">
    <source>
        <dbReference type="EMBL" id="ASF45156.1"/>
    </source>
</evidence>
<reference evidence="2 3" key="1">
    <citation type="submission" date="2017-06" db="EMBL/GenBank/DDBJ databases">
        <title>Genome Sequencing of the methanotroph Methylovulum psychrotolerants str. HV10-M2 isolated from a high-altitude environment.</title>
        <authorList>
            <person name="Mateos-Rivera A."/>
        </authorList>
    </citation>
    <scope>NUCLEOTIDE SEQUENCE [LARGE SCALE GENOMIC DNA]</scope>
    <source>
        <strain evidence="2 3">HV10_M2</strain>
    </source>
</reference>
<feature type="transmembrane region" description="Helical" evidence="1">
    <location>
        <begin position="20"/>
        <end position="39"/>
    </location>
</feature>
<feature type="transmembrane region" description="Helical" evidence="1">
    <location>
        <begin position="141"/>
        <end position="159"/>
    </location>
</feature>
<proteinExistence type="predicted"/>
<keyword evidence="1" id="KW-0472">Membrane</keyword>
<dbReference type="Proteomes" id="UP000197019">
    <property type="component" value="Chromosome"/>
</dbReference>
<keyword evidence="3" id="KW-1185">Reference proteome</keyword>
<accession>A0A1Z4BV29</accession>
<name>A0A1Z4BV29_9GAMM</name>
<protein>
    <submittedName>
        <fullName evidence="2">Uncharacterized protein</fullName>
    </submittedName>
</protein>